<evidence type="ECO:0000313" key="4">
    <source>
        <dbReference type="Proteomes" id="UP000008281"/>
    </source>
</evidence>
<accession>E3MDV3</accession>
<keyword evidence="2" id="KW-1133">Transmembrane helix</keyword>
<keyword evidence="4" id="KW-1185">Reference proteome</keyword>
<protein>
    <submittedName>
        <fullName evidence="3">Uncharacterized protein</fullName>
    </submittedName>
</protein>
<sequence length="82" mass="8844">MIQRGAARTTDTTTVEPTAVRGQRGDSGGTQGGAEVYNNRPTSARRNSLLCEECARRIDSICLIVIAVPAPYFLVVVQYVTT</sequence>
<gene>
    <name evidence="3" type="ORF">CRE_22474</name>
</gene>
<dbReference type="EMBL" id="DS268438">
    <property type="protein sequence ID" value="EFO99542.1"/>
    <property type="molecule type" value="Genomic_DNA"/>
</dbReference>
<reference evidence="3" key="1">
    <citation type="submission" date="2007-07" db="EMBL/GenBank/DDBJ databases">
        <title>PCAP assembly of the Caenorhabditis remanei genome.</title>
        <authorList>
            <consortium name="The Caenorhabditis remanei Sequencing Consortium"/>
            <person name="Wilson R.K."/>
        </authorList>
    </citation>
    <scope>NUCLEOTIDE SEQUENCE [LARGE SCALE GENOMIC DNA]</scope>
    <source>
        <strain evidence="3">PB4641</strain>
    </source>
</reference>
<feature type="transmembrane region" description="Helical" evidence="2">
    <location>
        <begin position="61"/>
        <end position="80"/>
    </location>
</feature>
<evidence type="ECO:0000313" key="3">
    <source>
        <dbReference type="EMBL" id="EFO99542.1"/>
    </source>
</evidence>
<proteinExistence type="predicted"/>
<organism evidence="4">
    <name type="scientific">Caenorhabditis remanei</name>
    <name type="common">Caenorhabditis vulgaris</name>
    <dbReference type="NCBI Taxonomy" id="31234"/>
    <lineage>
        <taxon>Eukaryota</taxon>
        <taxon>Metazoa</taxon>
        <taxon>Ecdysozoa</taxon>
        <taxon>Nematoda</taxon>
        <taxon>Chromadorea</taxon>
        <taxon>Rhabditida</taxon>
        <taxon>Rhabditina</taxon>
        <taxon>Rhabditomorpha</taxon>
        <taxon>Rhabditoidea</taxon>
        <taxon>Rhabditidae</taxon>
        <taxon>Peloderinae</taxon>
        <taxon>Caenorhabditis</taxon>
    </lineage>
</organism>
<evidence type="ECO:0000256" key="2">
    <source>
        <dbReference type="SAM" id="Phobius"/>
    </source>
</evidence>
<dbReference type="InParanoid" id="E3MDV3"/>
<name>E3MDV3_CAERE</name>
<dbReference type="AlphaFoldDB" id="E3MDV3"/>
<evidence type="ECO:0000256" key="1">
    <source>
        <dbReference type="SAM" id="MobiDB-lite"/>
    </source>
</evidence>
<feature type="region of interest" description="Disordered" evidence="1">
    <location>
        <begin position="1"/>
        <end position="40"/>
    </location>
</feature>
<dbReference type="HOGENOM" id="CLU_2560482_0_0_1"/>
<keyword evidence="2" id="KW-0812">Transmembrane</keyword>
<keyword evidence="2" id="KW-0472">Membrane</keyword>
<dbReference type="Proteomes" id="UP000008281">
    <property type="component" value="Unassembled WGS sequence"/>
</dbReference>